<dbReference type="EMBL" id="JACGWN010000006">
    <property type="protein sequence ID" value="KAL0448027.1"/>
    <property type="molecule type" value="Genomic_DNA"/>
</dbReference>
<reference evidence="2" key="1">
    <citation type="submission" date="2020-06" db="EMBL/GenBank/DDBJ databases">
        <authorList>
            <person name="Li T."/>
            <person name="Hu X."/>
            <person name="Zhang T."/>
            <person name="Song X."/>
            <person name="Zhang H."/>
            <person name="Dai N."/>
            <person name="Sheng W."/>
            <person name="Hou X."/>
            <person name="Wei L."/>
        </authorList>
    </citation>
    <scope>NUCLEOTIDE SEQUENCE</scope>
    <source>
        <strain evidence="2">KEN1</strain>
        <tissue evidence="2">Leaf</tissue>
    </source>
</reference>
<accession>A0AAW2X1U2</accession>
<name>A0AAW2X1U2_9LAMI</name>
<comment type="caution">
    <text evidence="2">The sequence shown here is derived from an EMBL/GenBank/DDBJ whole genome shotgun (WGS) entry which is preliminary data.</text>
</comment>
<sequence>MDEPTADMSRPDLARVCVEIDLTAHKVQALHLQINGKTYRQQVVYENCPPYCTFCNHLGDDMFACITKHHTGTSHTDKEPRPPDAPAAILILMLMILLLMKYLILNCMYPSLNPLSNQLARDMWRNEKSERTKHLPFRGAKLIIRRELTKGGRTTRNFFRGETSRQRCTGDHSPEMHLAPLDSEGEEELNHLSNRFQSLEDMEMDDMLQLIESTQNTASPAKYKETGGSNVDARAHHTSENTFSTEHPIQEGDASQQEIIFTDSTVSNKHKRIKSHEEARNKSPKMGVKRSWCCPIEGYGMYKLQQKLYRTKELLKQWNRDTFGNVFTAVQQAKHNATEVEKKFDRDPSEENLIALNQSNAELVHALSLESEYWRQKSNCKWLEDGNPNRHDIPNFPFQFSQLLEEAPHNIYNIPEMEEIKDIIFSIHKESVAGPDGFSSAFYQACWAFIAIDIQDAVRDFFCGLDLLFNENLDMYYQTRCDAKISHLSYADDIILFTKCKEDGLTKLMQFLRKYEELSGQKINLAKSAFIPGKRVIPIAQRIKITTGFSMKSLPITYLGAPLFKGHKRKILYADLTDKVRAKISGWKHCHRSYKDRLQLIKFVLSSMPIYLLQVLNPPALHYPNEAQENIFWSLGAGTASFWYGWWIPEGTLANLLGTQCNLHIPVNWFWNNQGWDVNKLQQAVP</sequence>
<organism evidence="2">
    <name type="scientific">Sesamum latifolium</name>
    <dbReference type="NCBI Taxonomy" id="2727402"/>
    <lineage>
        <taxon>Eukaryota</taxon>
        <taxon>Viridiplantae</taxon>
        <taxon>Streptophyta</taxon>
        <taxon>Embryophyta</taxon>
        <taxon>Tracheophyta</taxon>
        <taxon>Spermatophyta</taxon>
        <taxon>Magnoliopsida</taxon>
        <taxon>eudicotyledons</taxon>
        <taxon>Gunneridae</taxon>
        <taxon>Pentapetalae</taxon>
        <taxon>asterids</taxon>
        <taxon>lamiids</taxon>
        <taxon>Lamiales</taxon>
        <taxon>Pedaliaceae</taxon>
        <taxon>Sesamum</taxon>
    </lineage>
</organism>
<protein>
    <recommendedName>
        <fullName evidence="3">Reverse transcriptase domain-containing protein</fullName>
    </recommendedName>
</protein>
<keyword evidence="1" id="KW-1133">Transmembrane helix</keyword>
<reference evidence="2" key="2">
    <citation type="journal article" date="2024" name="Plant">
        <title>Genomic evolution and insights into agronomic trait innovations of Sesamum species.</title>
        <authorList>
            <person name="Miao H."/>
            <person name="Wang L."/>
            <person name="Qu L."/>
            <person name="Liu H."/>
            <person name="Sun Y."/>
            <person name="Le M."/>
            <person name="Wang Q."/>
            <person name="Wei S."/>
            <person name="Zheng Y."/>
            <person name="Lin W."/>
            <person name="Duan Y."/>
            <person name="Cao H."/>
            <person name="Xiong S."/>
            <person name="Wang X."/>
            <person name="Wei L."/>
            <person name="Li C."/>
            <person name="Ma Q."/>
            <person name="Ju M."/>
            <person name="Zhao R."/>
            <person name="Li G."/>
            <person name="Mu C."/>
            <person name="Tian Q."/>
            <person name="Mei H."/>
            <person name="Zhang T."/>
            <person name="Gao T."/>
            <person name="Zhang H."/>
        </authorList>
    </citation>
    <scope>NUCLEOTIDE SEQUENCE</scope>
    <source>
        <strain evidence="2">KEN1</strain>
    </source>
</reference>
<proteinExistence type="predicted"/>
<dbReference type="PANTHER" id="PTHR33116:SF80">
    <property type="entry name" value="REVERSE TRANSCRIPTASE ZINC-BINDING DOMAIN-CONTAINING PROTEIN"/>
    <property type="match status" value="1"/>
</dbReference>
<keyword evidence="1" id="KW-0812">Transmembrane</keyword>
<evidence type="ECO:0000256" key="1">
    <source>
        <dbReference type="SAM" id="Phobius"/>
    </source>
</evidence>
<keyword evidence="1" id="KW-0472">Membrane</keyword>
<dbReference type="AlphaFoldDB" id="A0AAW2X1U2"/>
<evidence type="ECO:0000313" key="2">
    <source>
        <dbReference type="EMBL" id="KAL0448027.1"/>
    </source>
</evidence>
<gene>
    <name evidence="2" type="ORF">Slati_1930600</name>
</gene>
<feature type="transmembrane region" description="Helical" evidence="1">
    <location>
        <begin position="87"/>
        <end position="105"/>
    </location>
</feature>
<dbReference type="PANTHER" id="PTHR33116">
    <property type="entry name" value="REVERSE TRANSCRIPTASE ZINC-BINDING DOMAIN-CONTAINING PROTEIN-RELATED-RELATED"/>
    <property type="match status" value="1"/>
</dbReference>
<evidence type="ECO:0008006" key="3">
    <source>
        <dbReference type="Google" id="ProtNLM"/>
    </source>
</evidence>